<dbReference type="PANTHER" id="PTHR33908">
    <property type="entry name" value="MANNOSYLTRANSFERASE YKCB-RELATED"/>
    <property type="match status" value="1"/>
</dbReference>
<accession>A0A1G6XYC5</accession>
<evidence type="ECO:0000256" key="5">
    <source>
        <dbReference type="ARBA" id="ARBA00022692"/>
    </source>
</evidence>
<comment type="subcellular location">
    <subcellularLocation>
        <location evidence="1">Cell membrane</location>
        <topology evidence="1">Multi-pass membrane protein</topology>
    </subcellularLocation>
</comment>
<feature type="transmembrane region" description="Helical" evidence="8">
    <location>
        <begin position="160"/>
        <end position="176"/>
    </location>
</feature>
<feature type="transmembrane region" description="Helical" evidence="8">
    <location>
        <begin position="302"/>
        <end position="323"/>
    </location>
</feature>
<evidence type="ECO:0000256" key="1">
    <source>
        <dbReference type="ARBA" id="ARBA00004651"/>
    </source>
</evidence>
<reference evidence="10 11" key="1">
    <citation type="submission" date="2016-10" db="EMBL/GenBank/DDBJ databases">
        <authorList>
            <person name="de Groot N.N."/>
        </authorList>
    </citation>
    <scope>NUCLEOTIDE SEQUENCE [LARGE SCALE GENOMIC DNA]</scope>
    <source>
        <strain evidence="10 11">ATCC 700224</strain>
    </source>
</reference>
<feature type="transmembrane region" description="Helical" evidence="8">
    <location>
        <begin position="12"/>
        <end position="36"/>
    </location>
</feature>
<keyword evidence="4 10" id="KW-0808">Transferase</keyword>
<name>A0A1G6XYC5_9PROT</name>
<dbReference type="InterPro" id="IPR038731">
    <property type="entry name" value="RgtA/B/C-like"/>
</dbReference>
<dbReference type="GO" id="GO:0009103">
    <property type="term" value="P:lipopolysaccharide biosynthetic process"/>
    <property type="evidence" value="ECO:0007669"/>
    <property type="project" value="UniProtKB-ARBA"/>
</dbReference>
<dbReference type="GO" id="GO:0005886">
    <property type="term" value="C:plasma membrane"/>
    <property type="evidence" value="ECO:0007669"/>
    <property type="project" value="UniProtKB-SubCell"/>
</dbReference>
<feature type="transmembrane region" description="Helical" evidence="8">
    <location>
        <begin position="357"/>
        <end position="377"/>
    </location>
</feature>
<feature type="transmembrane region" description="Helical" evidence="8">
    <location>
        <begin position="329"/>
        <end position="345"/>
    </location>
</feature>
<keyword evidence="5 8" id="KW-0812">Transmembrane</keyword>
<dbReference type="Proteomes" id="UP000199412">
    <property type="component" value="Unassembled WGS sequence"/>
</dbReference>
<keyword evidence="7 8" id="KW-0472">Membrane</keyword>
<evidence type="ECO:0000256" key="4">
    <source>
        <dbReference type="ARBA" id="ARBA00022679"/>
    </source>
</evidence>
<proteinExistence type="predicted"/>
<dbReference type="RefSeq" id="WP_092781985.1">
    <property type="nucleotide sequence ID" value="NZ_FNAP01000001.1"/>
</dbReference>
<keyword evidence="6 8" id="KW-1133">Transmembrane helix</keyword>
<feature type="domain" description="Glycosyltransferase RgtA/B/C/D-like" evidence="9">
    <location>
        <begin position="63"/>
        <end position="223"/>
    </location>
</feature>
<evidence type="ECO:0000256" key="3">
    <source>
        <dbReference type="ARBA" id="ARBA00022676"/>
    </source>
</evidence>
<evidence type="ECO:0000259" key="9">
    <source>
        <dbReference type="Pfam" id="PF13231"/>
    </source>
</evidence>
<keyword evidence="11" id="KW-1185">Reference proteome</keyword>
<protein>
    <submittedName>
        <fullName evidence="10">Dolichyl-phosphate-mannose-protein mannosyltransferase</fullName>
    </submittedName>
</protein>
<dbReference type="Pfam" id="PF13231">
    <property type="entry name" value="PMT_2"/>
    <property type="match status" value="1"/>
</dbReference>
<keyword evidence="3 10" id="KW-0328">Glycosyltransferase</keyword>
<dbReference type="PANTHER" id="PTHR33908:SF9">
    <property type="entry name" value="BLL5595 PROTEIN"/>
    <property type="match status" value="1"/>
</dbReference>
<feature type="transmembrane region" description="Helical" evidence="8">
    <location>
        <begin position="263"/>
        <end position="282"/>
    </location>
</feature>
<evidence type="ECO:0000313" key="11">
    <source>
        <dbReference type="Proteomes" id="UP000199412"/>
    </source>
</evidence>
<evidence type="ECO:0000256" key="8">
    <source>
        <dbReference type="SAM" id="Phobius"/>
    </source>
</evidence>
<evidence type="ECO:0000313" key="10">
    <source>
        <dbReference type="EMBL" id="SDD83011.1"/>
    </source>
</evidence>
<feature type="transmembrane region" description="Helical" evidence="8">
    <location>
        <begin position="76"/>
        <end position="99"/>
    </location>
</feature>
<dbReference type="InterPro" id="IPR050297">
    <property type="entry name" value="LipidA_mod_glycosyltrf_83"/>
</dbReference>
<feature type="transmembrane region" description="Helical" evidence="8">
    <location>
        <begin position="135"/>
        <end position="155"/>
    </location>
</feature>
<evidence type="ECO:0000256" key="2">
    <source>
        <dbReference type="ARBA" id="ARBA00022475"/>
    </source>
</evidence>
<dbReference type="OrthoDB" id="7336615at2"/>
<sequence>MIKSLAALGRPFVHGRVAFGLVALMLAGVVALQVWLQTGGRNDDAELLLFSQALALGYDPLNPPLVVWLHWLSAEALGPTLLSTRVLVAVLLFAAYPLAWAATRQLAPDRGMATLAGLSLAGLVAWNWAPHINLTHTVALTTAGFALLWGALGVVQRPNWGRWLLLGLIAGLGLLTKYSFVLVLLAVVLAGLATPTTRAVMRSWKMPAAALLTAIIAAPHYVWLLLHWSAAGPLFSRKLSPDPSILGNWEATAPGLATLGEHALMVLLPAVAIALLLFLPALWRALTRPEPIAPVTRDRRDFARLVPVLFLVELAALVVVADVTLKPHHVYPLILVVVPLFAWLARGNPGPTARGLYALVIVLLALAVPVFMARFILTTADACEDKCNLVLPYATYADGVRDAGFEGGTVVLLGTVHHLPLENLRPHLPASRFVRPADSQKALFAPPARPVSGDCLVLWPAERMPEAADTLRADGIPGQDATLPEDATIGTVTGVLAHSGRPAPTLGYALAKGGAGVCR</sequence>
<dbReference type="GO" id="GO:0016763">
    <property type="term" value="F:pentosyltransferase activity"/>
    <property type="evidence" value="ECO:0007669"/>
    <property type="project" value="TreeGrafter"/>
</dbReference>
<gene>
    <name evidence="10" type="ORF">SAMN05421720_101678</name>
</gene>
<dbReference type="EMBL" id="FNAP01000001">
    <property type="protein sequence ID" value="SDD83011.1"/>
    <property type="molecule type" value="Genomic_DNA"/>
</dbReference>
<feature type="transmembrane region" description="Helical" evidence="8">
    <location>
        <begin position="208"/>
        <end position="230"/>
    </location>
</feature>
<evidence type="ECO:0000256" key="7">
    <source>
        <dbReference type="ARBA" id="ARBA00023136"/>
    </source>
</evidence>
<organism evidence="10 11">
    <name type="scientific">Rhodospira trueperi</name>
    <dbReference type="NCBI Taxonomy" id="69960"/>
    <lineage>
        <taxon>Bacteria</taxon>
        <taxon>Pseudomonadati</taxon>
        <taxon>Pseudomonadota</taxon>
        <taxon>Alphaproteobacteria</taxon>
        <taxon>Rhodospirillales</taxon>
        <taxon>Rhodospirillaceae</taxon>
        <taxon>Rhodospira</taxon>
    </lineage>
</organism>
<keyword evidence="2" id="KW-1003">Cell membrane</keyword>
<evidence type="ECO:0000256" key="6">
    <source>
        <dbReference type="ARBA" id="ARBA00022989"/>
    </source>
</evidence>
<dbReference type="AlphaFoldDB" id="A0A1G6XYC5"/>
<dbReference type="STRING" id="69960.SAMN05421720_101678"/>
<feature type="transmembrane region" description="Helical" evidence="8">
    <location>
        <begin position="111"/>
        <end position="129"/>
    </location>
</feature>